<keyword evidence="2" id="KW-1133">Transmembrane helix</keyword>
<protein>
    <recommendedName>
        <fullName evidence="5">MARVEL domain-containing protein</fullName>
    </recommendedName>
</protein>
<evidence type="ECO:0008006" key="5">
    <source>
        <dbReference type="Google" id="ProtNLM"/>
    </source>
</evidence>
<gene>
    <name evidence="3" type="ORF">PRK78_004625</name>
</gene>
<evidence type="ECO:0000313" key="3">
    <source>
        <dbReference type="EMBL" id="WEW59156.1"/>
    </source>
</evidence>
<sequence>MAGARAIRASNFVLRLLQLSVSVIILGVFSYFLAVLADHGIPTERWIKAVEGIAGGATFYALLASLFSLRFGGVPFFARLGMMLDFAFTAAFIAIAIMARNGTESCTGFVHTPIGNGEADQPAAGYGPGGFGTGDGKQLTYLPSLRSACRLLKGVFAVSIIGIFLFLVSIIAQHLYMHHRSEIKTAKTGRLNLRSVLRFPRRRRTLGPRATVVDFNQANGGEDGTIPLSEQPSTEKTSPHARVFGRGVNSSDTNNLAEPQLAARPEDASGSSNNHPNTYGYGHSNPYSYGHSAQKIGNDDNPYTRGNPYGTDAWSTPDDPSYNYNQSGVGDFGYAFGYGDARSGSAPYTARAGEARSY</sequence>
<evidence type="ECO:0000313" key="4">
    <source>
        <dbReference type="Proteomes" id="UP001219355"/>
    </source>
</evidence>
<proteinExistence type="predicted"/>
<evidence type="ECO:0000256" key="2">
    <source>
        <dbReference type="SAM" id="Phobius"/>
    </source>
</evidence>
<feature type="region of interest" description="Disordered" evidence="1">
    <location>
        <begin position="214"/>
        <end position="327"/>
    </location>
</feature>
<keyword evidence="2" id="KW-0812">Transmembrane</keyword>
<feature type="transmembrane region" description="Helical" evidence="2">
    <location>
        <begin position="12"/>
        <end position="34"/>
    </location>
</feature>
<keyword evidence="4" id="KW-1185">Reference proteome</keyword>
<feature type="transmembrane region" description="Helical" evidence="2">
    <location>
        <begin position="76"/>
        <end position="99"/>
    </location>
</feature>
<feature type="transmembrane region" description="Helical" evidence="2">
    <location>
        <begin position="151"/>
        <end position="172"/>
    </location>
</feature>
<accession>A0AAF0IJY2</accession>
<dbReference type="AlphaFoldDB" id="A0AAF0IJY2"/>
<feature type="transmembrane region" description="Helical" evidence="2">
    <location>
        <begin position="46"/>
        <end position="69"/>
    </location>
</feature>
<keyword evidence="2" id="KW-0472">Membrane</keyword>
<organism evidence="3 4">
    <name type="scientific">Emydomyces testavorans</name>
    <dbReference type="NCBI Taxonomy" id="2070801"/>
    <lineage>
        <taxon>Eukaryota</taxon>
        <taxon>Fungi</taxon>
        <taxon>Dikarya</taxon>
        <taxon>Ascomycota</taxon>
        <taxon>Pezizomycotina</taxon>
        <taxon>Eurotiomycetes</taxon>
        <taxon>Eurotiomycetidae</taxon>
        <taxon>Onygenales</taxon>
        <taxon>Nannizziopsiaceae</taxon>
        <taxon>Emydomyces</taxon>
    </lineage>
</organism>
<reference evidence="3" key="1">
    <citation type="submission" date="2023-03" db="EMBL/GenBank/DDBJ databases">
        <title>Emydomyces testavorans Genome Sequence.</title>
        <authorList>
            <person name="Hoyer L."/>
        </authorList>
    </citation>
    <scope>NUCLEOTIDE SEQUENCE</scope>
    <source>
        <strain evidence="3">16-2883</strain>
    </source>
</reference>
<dbReference type="EMBL" id="CP120628">
    <property type="protein sequence ID" value="WEW59156.1"/>
    <property type="molecule type" value="Genomic_DNA"/>
</dbReference>
<name>A0AAF0IJY2_9EURO</name>
<feature type="compositionally biased region" description="Polar residues" evidence="1">
    <location>
        <begin position="248"/>
        <end position="257"/>
    </location>
</feature>
<dbReference type="Proteomes" id="UP001219355">
    <property type="component" value="Chromosome 2"/>
</dbReference>
<evidence type="ECO:0000256" key="1">
    <source>
        <dbReference type="SAM" id="MobiDB-lite"/>
    </source>
</evidence>